<reference evidence="3" key="1">
    <citation type="journal article" date="2019" name="Int. J. Syst. Evol. Microbiol.">
        <title>The Global Catalogue of Microorganisms (GCM) 10K type strain sequencing project: providing services to taxonomists for standard genome sequencing and annotation.</title>
        <authorList>
            <consortium name="The Broad Institute Genomics Platform"/>
            <consortium name="The Broad Institute Genome Sequencing Center for Infectious Disease"/>
            <person name="Wu L."/>
            <person name="Ma J."/>
        </authorList>
    </citation>
    <scope>NUCLEOTIDE SEQUENCE [LARGE SCALE GENOMIC DNA]</scope>
    <source>
        <strain evidence="3">JCM 17591</strain>
    </source>
</reference>
<evidence type="ECO:0000313" key="2">
    <source>
        <dbReference type="EMBL" id="GAA4175964.1"/>
    </source>
</evidence>
<dbReference type="InterPro" id="IPR058158">
    <property type="entry name" value="Phage_zn-bd_3"/>
</dbReference>
<accession>A0ABP8A249</accession>
<name>A0ABP8A249_9MICO</name>
<protein>
    <recommendedName>
        <fullName evidence="1">Phage FDXHR zinc binding domain-containing protein</fullName>
    </recommendedName>
</protein>
<evidence type="ECO:0000313" key="3">
    <source>
        <dbReference type="Proteomes" id="UP001501079"/>
    </source>
</evidence>
<dbReference type="Pfam" id="PF24071">
    <property type="entry name" value="Phage_zn_bind_3"/>
    <property type="match status" value="1"/>
</dbReference>
<organism evidence="2 3">
    <name type="scientific">Gryllotalpicola koreensis</name>
    <dbReference type="NCBI Taxonomy" id="993086"/>
    <lineage>
        <taxon>Bacteria</taxon>
        <taxon>Bacillati</taxon>
        <taxon>Actinomycetota</taxon>
        <taxon>Actinomycetes</taxon>
        <taxon>Micrococcales</taxon>
        <taxon>Microbacteriaceae</taxon>
        <taxon>Gryllotalpicola</taxon>
    </lineage>
</organism>
<dbReference type="Proteomes" id="UP001501079">
    <property type="component" value="Unassembled WGS sequence"/>
</dbReference>
<keyword evidence="3" id="KW-1185">Reference proteome</keyword>
<comment type="caution">
    <text evidence="2">The sequence shown here is derived from an EMBL/GenBank/DDBJ whole genome shotgun (WGS) entry which is preliminary data.</text>
</comment>
<dbReference type="RefSeq" id="WP_425553279.1">
    <property type="nucleotide sequence ID" value="NZ_BAABBW010000003.1"/>
</dbReference>
<sequence>MIVTHPRCGKSWAQHGNRTGHCSACCHTFEGTTLFDAHQTIQADGSVICREPTVMKFSGYGLIFKDGSWRSGKPFDSTVFVD</sequence>
<feature type="domain" description="Phage FDXHR zinc binding" evidence="1">
    <location>
        <begin position="3"/>
        <end position="53"/>
    </location>
</feature>
<proteinExistence type="predicted"/>
<gene>
    <name evidence="2" type="ORF">GCM10022287_22370</name>
</gene>
<dbReference type="EMBL" id="BAABBW010000003">
    <property type="protein sequence ID" value="GAA4175964.1"/>
    <property type="molecule type" value="Genomic_DNA"/>
</dbReference>
<evidence type="ECO:0000259" key="1">
    <source>
        <dbReference type="Pfam" id="PF24071"/>
    </source>
</evidence>